<dbReference type="GO" id="GO:0006865">
    <property type="term" value="P:amino acid transport"/>
    <property type="evidence" value="ECO:0007669"/>
    <property type="project" value="TreeGrafter"/>
</dbReference>
<evidence type="ECO:0000256" key="1">
    <source>
        <dbReference type="ARBA" id="ARBA00010333"/>
    </source>
</evidence>
<comment type="similarity">
    <text evidence="1">Belongs to the bacterial solute-binding protein 3 family.</text>
</comment>
<dbReference type="GO" id="GO:0005576">
    <property type="term" value="C:extracellular region"/>
    <property type="evidence" value="ECO:0007669"/>
    <property type="project" value="TreeGrafter"/>
</dbReference>
<sequence>MTIALIIVSCGGDEADETKERLTVATQKNLPGIAWVPPNSYKRSGFDHQLSQRIGEELGAKVNPLDIPIGDRVTVLTESDADLAIAAFSITADRMKKIDFAGPYITTYQGFLTGKQSPNIRSAHDLKGRRICAWADTTNLTPLRGLDVEVVQKEDATDCITAVTKNEVDAFSTDQLLLYGFADRYASKGLKVVPKLTVGAPQHYGIGLPKKDRARCKLIRDYLKRYVNGTEWITDIQANLPKVVQTLPDWQNHLKPTNAAIDARSCRDAPNP</sequence>
<dbReference type="PANTHER" id="PTHR30085:SF6">
    <property type="entry name" value="ABC TRANSPORTER GLUTAMINE-BINDING PROTEIN GLNH"/>
    <property type="match status" value="1"/>
</dbReference>
<gene>
    <name evidence="5" type="ORF">G5C51_13395</name>
</gene>
<reference evidence="5 6" key="1">
    <citation type="submission" date="2020-02" db="EMBL/GenBank/DDBJ databases">
        <title>Whole-genome analyses of novel actinobacteria.</title>
        <authorList>
            <person name="Sahin N."/>
        </authorList>
    </citation>
    <scope>NUCLEOTIDE SEQUENCE [LARGE SCALE GENOMIC DNA]</scope>
    <source>
        <strain evidence="5 6">A7024</strain>
    </source>
</reference>
<dbReference type="InterPro" id="IPR001638">
    <property type="entry name" value="Solute-binding_3/MltF_N"/>
</dbReference>
<dbReference type="AlphaFoldDB" id="A0A6G4U0T0"/>
<dbReference type="RefSeq" id="WP_165236806.1">
    <property type="nucleotide sequence ID" value="NZ_JAAKZV010000046.1"/>
</dbReference>
<protein>
    <submittedName>
        <fullName evidence="5">Transporter substrate-binding domain-containing protein</fullName>
    </submittedName>
</protein>
<dbReference type="GO" id="GO:0030288">
    <property type="term" value="C:outer membrane-bounded periplasmic space"/>
    <property type="evidence" value="ECO:0007669"/>
    <property type="project" value="TreeGrafter"/>
</dbReference>
<comment type="caution">
    <text evidence="5">The sequence shown here is derived from an EMBL/GenBank/DDBJ whole genome shotgun (WGS) entry which is preliminary data.</text>
</comment>
<evidence type="ECO:0000256" key="3">
    <source>
        <dbReference type="ARBA" id="ARBA00022729"/>
    </source>
</evidence>
<dbReference type="InterPro" id="IPR051455">
    <property type="entry name" value="Bact_solute-bind_prot3"/>
</dbReference>
<dbReference type="PANTHER" id="PTHR30085">
    <property type="entry name" value="AMINO ACID ABC TRANSPORTER PERMEASE"/>
    <property type="match status" value="1"/>
</dbReference>
<dbReference type="Proteomes" id="UP000481583">
    <property type="component" value="Unassembled WGS sequence"/>
</dbReference>
<dbReference type="SUPFAM" id="SSF53850">
    <property type="entry name" value="Periplasmic binding protein-like II"/>
    <property type="match status" value="1"/>
</dbReference>
<keyword evidence="3" id="KW-0732">Signal</keyword>
<evidence type="ECO:0000256" key="2">
    <source>
        <dbReference type="ARBA" id="ARBA00022448"/>
    </source>
</evidence>
<dbReference type="Gene3D" id="3.40.190.10">
    <property type="entry name" value="Periplasmic binding protein-like II"/>
    <property type="match status" value="2"/>
</dbReference>
<evidence type="ECO:0000313" key="6">
    <source>
        <dbReference type="Proteomes" id="UP000481583"/>
    </source>
</evidence>
<dbReference type="SMART" id="SM00062">
    <property type="entry name" value="PBPb"/>
    <property type="match status" value="1"/>
</dbReference>
<keyword evidence="2" id="KW-0813">Transport</keyword>
<evidence type="ECO:0000313" key="5">
    <source>
        <dbReference type="EMBL" id="NGN64887.1"/>
    </source>
</evidence>
<evidence type="ECO:0000259" key="4">
    <source>
        <dbReference type="SMART" id="SM00062"/>
    </source>
</evidence>
<feature type="domain" description="Solute-binding protein family 3/N-terminal" evidence="4">
    <location>
        <begin position="21"/>
        <end position="243"/>
    </location>
</feature>
<accession>A0A6G4U0T0</accession>
<proteinExistence type="inferred from homology"/>
<keyword evidence="6" id="KW-1185">Reference proteome</keyword>
<dbReference type="EMBL" id="JAAKZV010000046">
    <property type="protein sequence ID" value="NGN64887.1"/>
    <property type="molecule type" value="Genomic_DNA"/>
</dbReference>
<name>A0A6G4U0T0_9ACTN</name>
<organism evidence="5 6">
    <name type="scientific">Streptomyces coryli</name>
    <dbReference type="NCBI Taxonomy" id="1128680"/>
    <lineage>
        <taxon>Bacteria</taxon>
        <taxon>Bacillati</taxon>
        <taxon>Actinomycetota</taxon>
        <taxon>Actinomycetes</taxon>
        <taxon>Kitasatosporales</taxon>
        <taxon>Streptomycetaceae</taxon>
        <taxon>Streptomyces</taxon>
    </lineage>
</organism>
<dbReference type="Pfam" id="PF00497">
    <property type="entry name" value="SBP_bac_3"/>
    <property type="match status" value="1"/>
</dbReference>